<dbReference type="Proteomes" id="UP000030960">
    <property type="component" value="Unassembled WGS sequence"/>
</dbReference>
<dbReference type="STRING" id="561184.SAMN05216376_10472"/>
<name>A0A0B3RW35_9RHOB</name>
<proteinExistence type="predicted"/>
<dbReference type="AlphaFoldDB" id="A0A0B3RW35"/>
<dbReference type="PANTHER" id="PTHR23150:SF19">
    <property type="entry name" value="FORMYLGLYCINE-GENERATING ENZYME"/>
    <property type="match status" value="1"/>
</dbReference>
<dbReference type="InterPro" id="IPR042095">
    <property type="entry name" value="SUMF_sf"/>
</dbReference>
<dbReference type="SUPFAM" id="SSF56436">
    <property type="entry name" value="C-type lectin-like"/>
    <property type="match status" value="1"/>
</dbReference>
<dbReference type="PANTHER" id="PTHR23150">
    <property type="entry name" value="SULFATASE MODIFYING FACTOR 1, 2"/>
    <property type="match status" value="1"/>
</dbReference>
<dbReference type="Gene3D" id="3.90.1580.10">
    <property type="entry name" value="paralog of FGE (formylglycine-generating enzyme)"/>
    <property type="match status" value="1"/>
</dbReference>
<feature type="domain" description="Sulfatase-modifying factor enzyme-like" evidence="1">
    <location>
        <begin position="29"/>
        <end position="258"/>
    </location>
</feature>
<dbReference type="InterPro" id="IPR005532">
    <property type="entry name" value="SUMF_dom"/>
</dbReference>
<accession>A0A0B3RW35</accession>
<dbReference type="Pfam" id="PF03781">
    <property type="entry name" value="FGE-sulfatase"/>
    <property type="match status" value="1"/>
</dbReference>
<dbReference type="GO" id="GO:0120147">
    <property type="term" value="F:formylglycine-generating oxidase activity"/>
    <property type="evidence" value="ECO:0007669"/>
    <property type="project" value="TreeGrafter"/>
</dbReference>
<keyword evidence="3" id="KW-1185">Reference proteome</keyword>
<protein>
    <submittedName>
        <fullName evidence="2">NirV protein, hypothetical</fullName>
    </submittedName>
</protein>
<evidence type="ECO:0000313" key="2">
    <source>
        <dbReference type="EMBL" id="KHQ50913.1"/>
    </source>
</evidence>
<dbReference type="PATRIC" id="fig|1515334.3.peg.4650"/>
<evidence type="ECO:0000259" key="1">
    <source>
        <dbReference type="Pfam" id="PF03781"/>
    </source>
</evidence>
<dbReference type="InterPro" id="IPR051043">
    <property type="entry name" value="Sulfatase_Mod_Factor_Kinase"/>
</dbReference>
<comment type="caution">
    <text evidence="2">The sequence shown here is derived from an EMBL/GenBank/DDBJ whole genome shotgun (WGS) entry which is preliminary data.</text>
</comment>
<sequence length="266" mass="28199">MKGVLLVSALAAFGVLGVTLTPIPPQLPGPETVRVPTGEIDYRPEGSFQNAGTAKTPAVQRITVPAFDIMQRQVSRGDYSECVADGACKETPRGGAGDAPQTHLNWYDAQAYAAWLSIRTGERWRLPTDLEWQRAAAEGFGEALARSDGRDPGQRMLQSYEAGVSLRGRAKLSGRDVSETNSLGLAGISDLVWEWTDGCMQYGTLDGKGRVITAAPYCAARIVGGQHRAVVIDFIRDASVGGCAAGLPPDFLGVRLVRDGAGQGAP</sequence>
<dbReference type="EMBL" id="JSUQ01000021">
    <property type="protein sequence ID" value="KHQ50913.1"/>
    <property type="molecule type" value="Genomic_DNA"/>
</dbReference>
<dbReference type="OrthoDB" id="9768004at2"/>
<dbReference type="InterPro" id="IPR016187">
    <property type="entry name" value="CTDL_fold"/>
</dbReference>
<evidence type="ECO:0000313" key="3">
    <source>
        <dbReference type="Proteomes" id="UP000030960"/>
    </source>
</evidence>
<gene>
    <name evidence="2" type="ORF">OA50_04625</name>
</gene>
<organism evidence="2 3">
    <name type="scientific">Mameliella alba</name>
    <dbReference type="NCBI Taxonomy" id="561184"/>
    <lineage>
        <taxon>Bacteria</taxon>
        <taxon>Pseudomonadati</taxon>
        <taxon>Pseudomonadota</taxon>
        <taxon>Alphaproteobacteria</taxon>
        <taxon>Rhodobacterales</taxon>
        <taxon>Roseobacteraceae</taxon>
        <taxon>Mameliella</taxon>
    </lineage>
</organism>
<dbReference type="RefSeq" id="WP_043145509.1">
    <property type="nucleotide sequence ID" value="NZ_JSUQ01000021.1"/>
</dbReference>
<reference evidence="2 3" key="1">
    <citation type="submission" date="2014-10" db="EMBL/GenBank/DDBJ databases">
        <title>Genome sequence of Ponticoccus sp. strain UMTAT08 isolated from clonal culture of toxic dinoflagellate Alexandrium tamiyavanichii.</title>
        <authorList>
            <person name="Gan H.Y."/>
            <person name="Muhd D.-D."/>
            <person name="Mohd Noor M.E."/>
            <person name="Yeong Y.S."/>
            <person name="Usup G."/>
        </authorList>
    </citation>
    <scope>NUCLEOTIDE SEQUENCE [LARGE SCALE GENOMIC DNA]</scope>
    <source>
        <strain evidence="2 3">UMTAT08</strain>
    </source>
</reference>